<dbReference type="OrthoDB" id="9854815at2"/>
<dbReference type="HOGENOM" id="CLU_1427201_0_0_14"/>
<dbReference type="Proteomes" id="UP000013964">
    <property type="component" value="Chromosome"/>
</dbReference>
<proteinExistence type="predicted"/>
<evidence type="ECO:0000313" key="2">
    <source>
        <dbReference type="Proteomes" id="UP000013964"/>
    </source>
</evidence>
<reference evidence="1 2" key="1">
    <citation type="journal article" date="2013" name="Genome Biol. Evol.">
        <title>Complete genomes of two dipteran-associated spiroplasmas provided insights into the origin, dynamics, and impacts of viral invasion in spiroplasma.</title>
        <authorList>
            <person name="Ku C."/>
            <person name="Lo W.S."/>
            <person name="Chen L.L."/>
            <person name="Kuo C.H."/>
        </authorList>
    </citation>
    <scope>NUCLEOTIDE SEQUENCE [LARGE SCALE GENOMIC DNA]</scope>
    <source>
        <strain evidence="1 2">DF-1</strain>
    </source>
</reference>
<dbReference type="PATRIC" id="fig|1276227.3.peg.434"/>
<accession>R4UI76</accession>
<organism evidence="1 2">
    <name type="scientific">Spiroplasma chrysopicola DF-1</name>
    <dbReference type="NCBI Taxonomy" id="1276227"/>
    <lineage>
        <taxon>Bacteria</taxon>
        <taxon>Bacillati</taxon>
        <taxon>Mycoplasmatota</taxon>
        <taxon>Mollicutes</taxon>
        <taxon>Entomoplasmatales</taxon>
        <taxon>Spiroplasmataceae</taxon>
        <taxon>Spiroplasma</taxon>
    </lineage>
</organism>
<dbReference type="AlphaFoldDB" id="R4UI76"/>
<dbReference type="KEGG" id="scr:SCHRY_v1c04350"/>
<evidence type="ECO:0000313" key="1">
    <source>
        <dbReference type="EMBL" id="AGM25016.1"/>
    </source>
</evidence>
<sequence length="191" mass="21421">MKNLISLFGVVGLTTAGITPLLNNTEIFNAEYSNKYEIDFAKALSTHAGSSSATQNHEWWTFKVDFNPKEVKEIKWSSSATDTLRWGWSYYYDTGGTLSNIPSNTFTNNLQNWKITSKQQAASAATYNFNNQYIKAFAAQYEGSARVGFTYYYENGSYYMQVALAVLAELRLSFSTADHTITTGSGFTLFL</sequence>
<dbReference type="RefSeq" id="WP_016338841.1">
    <property type="nucleotide sequence ID" value="NC_021280.1"/>
</dbReference>
<gene>
    <name evidence="1" type="ORF">SCHRY_v1c04350</name>
</gene>
<name>R4UI76_9MOLU</name>
<keyword evidence="2" id="KW-1185">Reference proteome</keyword>
<dbReference type="EMBL" id="CP005077">
    <property type="protein sequence ID" value="AGM25016.1"/>
    <property type="molecule type" value="Genomic_DNA"/>
</dbReference>
<protein>
    <submittedName>
        <fullName evidence="1">Uncharacterized protein</fullName>
    </submittedName>
</protein>